<dbReference type="RefSeq" id="XP_028873272.1">
    <property type="nucleotide sequence ID" value="XM_029018279.1"/>
</dbReference>
<name>A0A1J4MFN7_9CRYT</name>
<evidence type="ECO:0000313" key="2">
    <source>
        <dbReference type="Proteomes" id="UP000186176"/>
    </source>
</evidence>
<comment type="caution">
    <text evidence="1">The sequence shown here is derived from an EMBL/GenBank/DDBJ whole genome shotgun (WGS) entry which is preliminary data.</text>
</comment>
<protein>
    <submittedName>
        <fullName evidence="1">Uncharacterized protein</fullName>
    </submittedName>
</protein>
<dbReference type="EMBL" id="LRBP01000028">
    <property type="protein sequence ID" value="OII71653.1"/>
    <property type="molecule type" value="Genomic_DNA"/>
</dbReference>
<dbReference type="OrthoDB" id="340673at2759"/>
<proteinExistence type="predicted"/>
<gene>
    <name evidence="1" type="ORF">cubi_01267</name>
</gene>
<dbReference type="AlphaFoldDB" id="A0A1J4MFN7"/>
<dbReference type="GeneID" id="39978058"/>
<accession>A0A1J4MFN7</accession>
<sequence>MFSSFMAIKKILQIQSSHSVNNDYLDTIIFLRFNIALMENTLESKLDEMPEDAKIKLFEIKKRVLGNNYILDKYFYNKYNILNLEKKKLFKIFLRFFIYPAYLDLHNYGNIILSRLDQKLKNKVAYINKDINSLKKMFFNLFDTVSFI</sequence>
<dbReference type="VEuPathDB" id="CryptoDB:cubi_01267"/>
<reference evidence="1 2" key="1">
    <citation type="submission" date="2016-10" db="EMBL/GenBank/DDBJ databases">
        <title>Reductive evolution of mitochondrial metabolism and differential evolution of invasion-related proteins in Cryptosporidium.</title>
        <authorList>
            <person name="Liu S."/>
            <person name="Roellig D.M."/>
            <person name="Guo Y."/>
            <person name="Li N."/>
            <person name="Frace M.A."/>
            <person name="Tang K."/>
            <person name="Zhang L."/>
            <person name="Feng Y."/>
            <person name="Xiao L."/>
        </authorList>
    </citation>
    <scope>NUCLEOTIDE SEQUENCE [LARGE SCALE GENOMIC DNA]</scope>
    <source>
        <strain evidence="1">39726</strain>
    </source>
</reference>
<evidence type="ECO:0000313" key="1">
    <source>
        <dbReference type="EMBL" id="OII71653.1"/>
    </source>
</evidence>
<organism evidence="1 2">
    <name type="scientific">Cryptosporidium ubiquitum</name>
    <dbReference type="NCBI Taxonomy" id="857276"/>
    <lineage>
        <taxon>Eukaryota</taxon>
        <taxon>Sar</taxon>
        <taxon>Alveolata</taxon>
        <taxon>Apicomplexa</taxon>
        <taxon>Conoidasida</taxon>
        <taxon>Coccidia</taxon>
        <taxon>Eucoccidiorida</taxon>
        <taxon>Eimeriorina</taxon>
        <taxon>Cryptosporidiidae</taxon>
        <taxon>Cryptosporidium</taxon>
    </lineage>
</organism>
<dbReference type="Proteomes" id="UP000186176">
    <property type="component" value="Unassembled WGS sequence"/>
</dbReference>
<keyword evidence="2" id="KW-1185">Reference proteome</keyword>